<feature type="compositionally biased region" description="Low complexity" evidence="1">
    <location>
        <begin position="43"/>
        <end position="57"/>
    </location>
</feature>
<reference evidence="2" key="1">
    <citation type="submission" date="2020-02" db="EMBL/GenBank/DDBJ databases">
        <authorList>
            <person name="Meier V. D."/>
        </authorList>
    </citation>
    <scope>NUCLEOTIDE SEQUENCE</scope>
    <source>
        <strain evidence="2">AVDCRST_MAG59</strain>
    </source>
</reference>
<name>A0A6J4VP18_9BACT</name>
<feature type="compositionally biased region" description="Low complexity" evidence="1">
    <location>
        <begin position="84"/>
        <end position="93"/>
    </location>
</feature>
<sequence length="188" mass="20806">ASVGNDGRDGDGDAAGRRGHGADRDPAGEPQQVRARPRDRAAQARPGALLLGPLSGRLRLHPGDAGRRRRPARHPGPRPGTDLPRLPGAGPTGRRPRHGRREGVRLQDRRGPRRRPALRPRLRDDRPRRALGEGNRDLLRDLQVAGAGSDRGTRLAHRRRGQSRHRRGPPPLRRGRRRPPGGLRRPRL</sequence>
<feature type="region of interest" description="Disordered" evidence="1">
    <location>
        <begin position="1"/>
        <end position="188"/>
    </location>
</feature>
<feature type="non-terminal residue" evidence="2">
    <location>
        <position position="1"/>
    </location>
</feature>
<protein>
    <submittedName>
        <fullName evidence="2">Inorganic pyrophosphatase</fullName>
        <ecNumber evidence="2">3.6.1.1</ecNumber>
    </submittedName>
</protein>
<feature type="compositionally biased region" description="Basic residues" evidence="1">
    <location>
        <begin position="67"/>
        <end position="76"/>
    </location>
</feature>
<dbReference type="EMBL" id="CADCWF010000370">
    <property type="protein sequence ID" value="CAA9584574.1"/>
    <property type="molecule type" value="Genomic_DNA"/>
</dbReference>
<accession>A0A6J4VP18</accession>
<dbReference type="EC" id="3.6.1.1" evidence="2"/>
<gene>
    <name evidence="2" type="ORF">AVDCRST_MAG59-5295</name>
</gene>
<evidence type="ECO:0000256" key="1">
    <source>
        <dbReference type="SAM" id="MobiDB-lite"/>
    </source>
</evidence>
<organism evidence="2">
    <name type="scientific">uncultured Thermomicrobiales bacterium</name>
    <dbReference type="NCBI Taxonomy" id="1645740"/>
    <lineage>
        <taxon>Bacteria</taxon>
        <taxon>Pseudomonadati</taxon>
        <taxon>Thermomicrobiota</taxon>
        <taxon>Thermomicrobia</taxon>
        <taxon>Thermomicrobiales</taxon>
        <taxon>environmental samples</taxon>
    </lineage>
</organism>
<feature type="compositionally biased region" description="Basic and acidic residues" evidence="1">
    <location>
        <begin position="1"/>
        <end position="27"/>
    </location>
</feature>
<feature type="compositionally biased region" description="Basic and acidic residues" evidence="1">
    <location>
        <begin position="101"/>
        <end position="110"/>
    </location>
</feature>
<keyword evidence="2" id="KW-0378">Hydrolase</keyword>
<feature type="compositionally biased region" description="Basic and acidic residues" evidence="1">
    <location>
        <begin position="121"/>
        <end position="140"/>
    </location>
</feature>
<feature type="compositionally biased region" description="Basic residues" evidence="1">
    <location>
        <begin position="111"/>
        <end position="120"/>
    </location>
</feature>
<feature type="non-terminal residue" evidence="2">
    <location>
        <position position="188"/>
    </location>
</feature>
<feature type="compositionally biased region" description="Basic residues" evidence="1">
    <location>
        <begin position="154"/>
        <end position="188"/>
    </location>
</feature>
<dbReference type="GO" id="GO:0004427">
    <property type="term" value="F:inorganic diphosphate phosphatase activity"/>
    <property type="evidence" value="ECO:0007669"/>
    <property type="project" value="UniProtKB-EC"/>
</dbReference>
<proteinExistence type="predicted"/>
<evidence type="ECO:0000313" key="2">
    <source>
        <dbReference type="EMBL" id="CAA9584574.1"/>
    </source>
</evidence>
<dbReference type="AlphaFoldDB" id="A0A6J4VP18"/>